<dbReference type="Pfam" id="PF09803">
    <property type="entry name" value="Pet100"/>
    <property type="match status" value="1"/>
</dbReference>
<dbReference type="EMBL" id="JABEBT010000130">
    <property type="protein sequence ID" value="KAF7630777.1"/>
    <property type="molecule type" value="Genomic_DNA"/>
</dbReference>
<proteinExistence type="predicted"/>
<dbReference type="InterPro" id="IPR018625">
    <property type="entry name" value="Pet100"/>
</dbReference>
<keyword evidence="1" id="KW-0812">Transmembrane</keyword>
<protein>
    <submittedName>
        <fullName evidence="2">Uncharacterized protein</fullName>
    </submittedName>
</protein>
<gene>
    <name evidence="2" type="ORF">Mgra_00008935</name>
</gene>
<sequence length="124" mass="15609">MLTTEEREDRQAKIDENMKKTRVEYRKLFNTPFRRYQFRMEAFKIALYVSFPVAAVWIFNSPFFEEKTRKWREENYGLNSEENRRTHEKFKNFYDEMKENKRREDHEKFLKEQMAFEEAKRIQK</sequence>
<organism evidence="2 3">
    <name type="scientific">Meloidogyne graminicola</name>
    <dbReference type="NCBI Taxonomy" id="189291"/>
    <lineage>
        <taxon>Eukaryota</taxon>
        <taxon>Metazoa</taxon>
        <taxon>Ecdysozoa</taxon>
        <taxon>Nematoda</taxon>
        <taxon>Chromadorea</taxon>
        <taxon>Rhabditida</taxon>
        <taxon>Tylenchina</taxon>
        <taxon>Tylenchomorpha</taxon>
        <taxon>Tylenchoidea</taxon>
        <taxon>Meloidogynidae</taxon>
        <taxon>Meloidogyninae</taxon>
        <taxon>Meloidogyne</taxon>
    </lineage>
</organism>
<dbReference type="GO" id="GO:0005739">
    <property type="term" value="C:mitochondrion"/>
    <property type="evidence" value="ECO:0007669"/>
    <property type="project" value="InterPro"/>
</dbReference>
<dbReference type="Proteomes" id="UP000605970">
    <property type="component" value="Unassembled WGS sequence"/>
</dbReference>
<feature type="transmembrane region" description="Helical" evidence="1">
    <location>
        <begin position="45"/>
        <end position="64"/>
    </location>
</feature>
<keyword evidence="3" id="KW-1185">Reference proteome</keyword>
<dbReference type="AlphaFoldDB" id="A0A8S9ZEC6"/>
<accession>A0A8S9ZEC6</accession>
<evidence type="ECO:0000313" key="2">
    <source>
        <dbReference type="EMBL" id="KAF7630777.1"/>
    </source>
</evidence>
<evidence type="ECO:0000313" key="3">
    <source>
        <dbReference type="Proteomes" id="UP000605970"/>
    </source>
</evidence>
<comment type="caution">
    <text evidence="2">The sequence shown here is derived from an EMBL/GenBank/DDBJ whole genome shotgun (WGS) entry which is preliminary data.</text>
</comment>
<keyword evidence="1" id="KW-0472">Membrane</keyword>
<dbReference type="GO" id="GO:0033617">
    <property type="term" value="P:mitochondrial respiratory chain complex IV assembly"/>
    <property type="evidence" value="ECO:0007669"/>
    <property type="project" value="InterPro"/>
</dbReference>
<dbReference type="OrthoDB" id="18175at2759"/>
<keyword evidence="1" id="KW-1133">Transmembrane helix</keyword>
<reference evidence="2" key="1">
    <citation type="journal article" date="2020" name="Ecol. Evol.">
        <title>Genome structure and content of the rice root-knot nematode (Meloidogyne graminicola).</title>
        <authorList>
            <person name="Phan N.T."/>
            <person name="Danchin E.G.J."/>
            <person name="Klopp C."/>
            <person name="Perfus-Barbeoch L."/>
            <person name="Kozlowski D.K."/>
            <person name="Koutsovoulos G.D."/>
            <person name="Lopez-Roques C."/>
            <person name="Bouchez O."/>
            <person name="Zahm M."/>
            <person name="Besnard G."/>
            <person name="Bellafiore S."/>
        </authorList>
    </citation>
    <scope>NUCLEOTIDE SEQUENCE</scope>
    <source>
        <strain evidence="2">VN-18</strain>
    </source>
</reference>
<name>A0A8S9ZEC6_9BILA</name>
<evidence type="ECO:0000256" key="1">
    <source>
        <dbReference type="SAM" id="Phobius"/>
    </source>
</evidence>